<name>A0ABU5NW80_9GAMM</name>
<dbReference type="RefSeq" id="WP_322854498.1">
    <property type="nucleotide sequence ID" value="NZ_JAYDCJ010000003.1"/>
</dbReference>
<dbReference type="InterPro" id="IPR025920">
    <property type="entry name" value="Lipase_bact_N"/>
</dbReference>
<dbReference type="Proteomes" id="UP001305746">
    <property type="component" value="Unassembled WGS sequence"/>
</dbReference>
<protein>
    <recommendedName>
        <fullName evidence="2">Bacterial virulence factor lipase N-terminal domain-containing protein</fullName>
    </recommendedName>
</protein>
<feature type="domain" description="Bacterial virulence factor lipase N-terminal" evidence="2">
    <location>
        <begin position="204"/>
        <end position="318"/>
    </location>
</feature>
<feature type="region of interest" description="Disordered" evidence="1">
    <location>
        <begin position="949"/>
        <end position="983"/>
    </location>
</feature>
<accession>A0ABU5NW80</accession>
<evidence type="ECO:0000259" key="2">
    <source>
        <dbReference type="Pfam" id="PF12262"/>
    </source>
</evidence>
<dbReference type="EMBL" id="JAYDCJ010000003">
    <property type="protein sequence ID" value="MEA1079982.1"/>
    <property type="molecule type" value="Genomic_DNA"/>
</dbReference>
<organism evidence="3 4">
    <name type="scientific">Marinobacter qingdaonensis</name>
    <dbReference type="NCBI Taxonomy" id="3108486"/>
    <lineage>
        <taxon>Bacteria</taxon>
        <taxon>Pseudomonadati</taxon>
        <taxon>Pseudomonadota</taxon>
        <taxon>Gammaproteobacteria</taxon>
        <taxon>Pseudomonadales</taxon>
        <taxon>Marinobacteraceae</taxon>
        <taxon>Marinobacter</taxon>
    </lineage>
</organism>
<sequence length="992" mass="103398">MFIRNVLFTAVSAATLGLTGCLDSGGQTNKNANPQYQINGSLTVKGTHPLFDPLATEFVIPSDALFGLSDVKDGTMLNGTDPANPVTQGIGFLDGASVLAPIDVKISASLDSQQILDARGFVEVDGEVVPNPDQNVFLIPVEYAGGDAVYPTDAEAAGLTPAAKYREALKLREQGNDAAADAIFSDLLTEKVRVELLDIDGGQNNLIRVLPLTPLESKTQYVLALTNDIVDANGEPLVGSPTYQSVADPERVLSNAAFQPFRKAMLPARKLAADYFDFKRDYDASAGFSATFADVPYATAITTTAVEDVLLANAAPITYFRSSLQVAQRQEELGKLVDGFYNLSDQPLGEGASGEESAVNSAIYTKLTDPAFRLYDESLATILTDANGSGTVVTYDDVVADKDADRRIAHAIQVATAEASDENIDIETQAQAMATAADPLLDSPKPRTVSIFSEKEGGDVNPALRQSAGLGGLAVDIDIRVYEGEITLPYFQSLPEEGSGDILKTSSWQPADFSGDDTLNAAPSDRVSYRFPFAEKQADTTVPIVVAAPSTNSVEPANGYPVIIYQHAATTDRSAILPMATAAGLTCIADNADDCFVTIGIDQPLHGIFDTGIVGLTPISSQSGASAEATERHFGYAADANLNAVAAAELEEPESGTLFLNFANYANTRDNMRQGALDLLNVNASLEAIDAAIDACSSCTNDLDIDSSRVYFLTHSLSGMGGAAVPYVTNVAAADNANLNPISASNFFNTGGGFTRLVENSQSVAPRVLPGLDDASDGILTQGRTELNIYFNVFQGLLDSADPAAFAPLYEGEPLLLTEIVGVPNDADRPTDNTVPNAADAVDYLLGPLSTTIPETGFVIEGENMPLAGTDPMAAAMDAESTPLGADLPYITRYLEGSHGNPISAGQKGADAFSSSAVFTEMTAQMLELFTLGSVSVSNPCVVKNADTSGTDCSAEGNSDAGDGSDGGSGGGDGGGDTGGGDGGIIGDIFGA</sequence>
<keyword evidence="4" id="KW-1185">Reference proteome</keyword>
<proteinExistence type="predicted"/>
<dbReference type="PROSITE" id="PS51257">
    <property type="entry name" value="PROKAR_LIPOPROTEIN"/>
    <property type="match status" value="1"/>
</dbReference>
<evidence type="ECO:0000313" key="4">
    <source>
        <dbReference type="Proteomes" id="UP001305746"/>
    </source>
</evidence>
<gene>
    <name evidence="3" type="ORF">U5822_04845</name>
</gene>
<comment type="caution">
    <text evidence="3">The sequence shown here is derived from an EMBL/GenBank/DDBJ whole genome shotgun (WGS) entry which is preliminary data.</text>
</comment>
<dbReference type="Pfam" id="PF12262">
    <property type="entry name" value="Lipase_bact_N"/>
    <property type="match status" value="1"/>
</dbReference>
<dbReference type="Gene3D" id="3.40.50.1820">
    <property type="entry name" value="alpha/beta hydrolase"/>
    <property type="match status" value="1"/>
</dbReference>
<dbReference type="InterPro" id="IPR029058">
    <property type="entry name" value="AB_hydrolase_fold"/>
</dbReference>
<reference evidence="3 4" key="1">
    <citation type="submission" date="2023-12" db="EMBL/GenBank/DDBJ databases">
        <title>Marinobacter qingdaonensis sp. nov., isolated from the intertidal sediment of Qingdao, PR China.</title>
        <authorList>
            <person name="Li Y."/>
        </authorList>
    </citation>
    <scope>NUCLEOTIDE SEQUENCE [LARGE SCALE GENOMIC DNA]</scope>
    <source>
        <strain evidence="3 4">ASW11-75</strain>
    </source>
</reference>
<evidence type="ECO:0000256" key="1">
    <source>
        <dbReference type="SAM" id="MobiDB-lite"/>
    </source>
</evidence>
<evidence type="ECO:0000313" key="3">
    <source>
        <dbReference type="EMBL" id="MEA1079982.1"/>
    </source>
</evidence>
<feature type="compositionally biased region" description="Gly residues" evidence="1">
    <location>
        <begin position="964"/>
        <end position="983"/>
    </location>
</feature>